<evidence type="ECO:0000313" key="2">
    <source>
        <dbReference type="EMBL" id="QTA92407.1"/>
    </source>
</evidence>
<evidence type="ECO:0000256" key="1">
    <source>
        <dbReference type="SAM" id="Phobius"/>
    </source>
</evidence>
<dbReference type="PANTHER" id="PTHR35867:SF1">
    <property type="entry name" value="PROTEIN RSEC"/>
    <property type="match status" value="1"/>
</dbReference>
<dbReference type="EMBL" id="CP061800">
    <property type="protein sequence ID" value="QTA92407.1"/>
    <property type="molecule type" value="Genomic_DNA"/>
</dbReference>
<dbReference type="RefSeq" id="WP_207679783.1">
    <property type="nucleotide sequence ID" value="NZ_CP061800.1"/>
</dbReference>
<dbReference type="AlphaFoldDB" id="A0A975BW03"/>
<keyword evidence="3" id="KW-1185">Reference proteome</keyword>
<sequence length="155" mass="16733">MATEEGIVIKVSNSGTAWVKTTKSSSCEACAARDSCHSMGGGKEMKVETINTAGAKVGDKVIIGFETASLLKAAFLVYVFPILSMIAGAVIGQEVAPNYNFSAPYASVTLGFMFFFLAFLLVRIMGIKMSKKEEYRAKIIRIKRGKKTEDLSEVA</sequence>
<gene>
    <name evidence="2" type="ORF">dnm_084870</name>
</gene>
<proteinExistence type="predicted"/>
<keyword evidence="1" id="KW-0472">Membrane</keyword>
<dbReference type="Pfam" id="PF04246">
    <property type="entry name" value="RseC_MucC"/>
    <property type="match status" value="1"/>
</dbReference>
<feature type="transmembrane region" description="Helical" evidence="1">
    <location>
        <begin position="103"/>
        <end position="122"/>
    </location>
</feature>
<name>A0A975BW03_9BACT</name>
<dbReference type="InterPro" id="IPR026268">
    <property type="entry name" value="RseC"/>
</dbReference>
<keyword evidence="1" id="KW-0812">Transmembrane</keyword>
<protein>
    <submittedName>
        <fullName evidence="2">Transcriptional regulator, ResC family</fullName>
    </submittedName>
</protein>
<dbReference type="PIRSF" id="PIRSF004923">
    <property type="entry name" value="RseC"/>
    <property type="match status" value="1"/>
</dbReference>
<keyword evidence="1" id="KW-1133">Transmembrane helix</keyword>
<evidence type="ECO:0000313" key="3">
    <source>
        <dbReference type="Proteomes" id="UP000663722"/>
    </source>
</evidence>
<feature type="transmembrane region" description="Helical" evidence="1">
    <location>
        <begin position="70"/>
        <end position="91"/>
    </location>
</feature>
<dbReference type="Proteomes" id="UP000663722">
    <property type="component" value="Chromosome"/>
</dbReference>
<accession>A0A975BW03</accession>
<organism evidence="2 3">
    <name type="scientific">Desulfonema magnum</name>
    <dbReference type="NCBI Taxonomy" id="45655"/>
    <lineage>
        <taxon>Bacteria</taxon>
        <taxon>Pseudomonadati</taxon>
        <taxon>Thermodesulfobacteriota</taxon>
        <taxon>Desulfobacteria</taxon>
        <taxon>Desulfobacterales</taxon>
        <taxon>Desulfococcaceae</taxon>
        <taxon>Desulfonema</taxon>
    </lineage>
</organism>
<dbReference type="PANTHER" id="PTHR35867">
    <property type="entry name" value="PROTEIN RSEC"/>
    <property type="match status" value="1"/>
</dbReference>
<reference evidence="2" key="1">
    <citation type="journal article" date="2021" name="Microb. Physiol.">
        <title>Proteogenomic Insights into the Physiology of Marine, Sulfate-Reducing, Filamentous Desulfonema limicola and Desulfonema magnum.</title>
        <authorList>
            <person name="Schnaars V."/>
            <person name="Wohlbrand L."/>
            <person name="Scheve S."/>
            <person name="Hinrichs C."/>
            <person name="Reinhardt R."/>
            <person name="Rabus R."/>
        </authorList>
    </citation>
    <scope>NUCLEOTIDE SEQUENCE</scope>
    <source>
        <strain evidence="2">4be13</strain>
    </source>
</reference>
<dbReference type="InterPro" id="IPR007359">
    <property type="entry name" value="SigmaE_reg_RseC_MucC"/>
</dbReference>
<dbReference type="KEGG" id="dmm:dnm_084870"/>